<proteinExistence type="predicted"/>
<keyword evidence="2" id="KW-1185">Reference proteome</keyword>
<dbReference type="AlphaFoldDB" id="A0A0D0ANA6"/>
<organism evidence="1 2">
    <name type="scientific">Suillus luteus UH-Slu-Lm8-n1</name>
    <dbReference type="NCBI Taxonomy" id="930992"/>
    <lineage>
        <taxon>Eukaryota</taxon>
        <taxon>Fungi</taxon>
        <taxon>Dikarya</taxon>
        <taxon>Basidiomycota</taxon>
        <taxon>Agaricomycotina</taxon>
        <taxon>Agaricomycetes</taxon>
        <taxon>Agaricomycetidae</taxon>
        <taxon>Boletales</taxon>
        <taxon>Suillineae</taxon>
        <taxon>Suillaceae</taxon>
        <taxon>Suillus</taxon>
    </lineage>
</organism>
<evidence type="ECO:0000313" key="1">
    <source>
        <dbReference type="EMBL" id="KIK35752.1"/>
    </source>
</evidence>
<protein>
    <submittedName>
        <fullName evidence="1">Unplaced genomic scaffold CY34scaffold_460, whole genome shotgun sequence</fullName>
    </submittedName>
</protein>
<dbReference type="HOGENOM" id="CLU_1448628_0_0_1"/>
<dbReference type="OrthoDB" id="2711404at2759"/>
<gene>
    <name evidence="1" type="ORF">CY34DRAFT_16825</name>
</gene>
<reference evidence="2" key="2">
    <citation type="submission" date="2015-01" db="EMBL/GenBank/DDBJ databases">
        <title>Evolutionary Origins and Diversification of the Mycorrhizal Mutualists.</title>
        <authorList>
            <consortium name="DOE Joint Genome Institute"/>
            <consortium name="Mycorrhizal Genomics Consortium"/>
            <person name="Kohler A."/>
            <person name="Kuo A."/>
            <person name="Nagy L.G."/>
            <person name="Floudas D."/>
            <person name="Copeland A."/>
            <person name="Barry K.W."/>
            <person name="Cichocki N."/>
            <person name="Veneault-Fourrey C."/>
            <person name="LaButti K."/>
            <person name="Lindquist E.A."/>
            <person name="Lipzen A."/>
            <person name="Lundell T."/>
            <person name="Morin E."/>
            <person name="Murat C."/>
            <person name="Riley R."/>
            <person name="Ohm R."/>
            <person name="Sun H."/>
            <person name="Tunlid A."/>
            <person name="Henrissat B."/>
            <person name="Grigoriev I.V."/>
            <person name="Hibbett D.S."/>
            <person name="Martin F."/>
        </authorList>
    </citation>
    <scope>NUCLEOTIDE SEQUENCE [LARGE SCALE GENOMIC DNA]</scope>
    <source>
        <strain evidence="2">UH-Slu-Lm8-n1</strain>
    </source>
</reference>
<evidence type="ECO:0000313" key="2">
    <source>
        <dbReference type="Proteomes" id="UP000054485"/>
    </source>
</evidence>
<name>A0A0D0ANA6_9AGAM</name>
<dbReference type="Proteomes" id="UP000054485">
    <property type="component" value="Unassembled WGS sequence"/>
</dbReference>
<accession>A0A0D0ANA6</accession>
<dbReference type="EMBL" id="KN835591">
    <property type="protein sequence ID" value="KIK35752.1"/>
    <property type="molecule type" value="Genomic_DNA"/>
</dbReference>
<reference evidence="1 2" key="1">
    <citation type="submission" date="2014-04" db="EMBL/GenBank/DDBJ databases">
        <authorList>
            <consortium name="DOE Joint Genome Institute"/>
            <person name="Kuo A."/>
            <person name="Ruytinx J."/>
            <person name="Rineau F."/>
            <person name="Colpaert J."/>
            <person name="Kohler A."/>
            <person name="Nagy L.G."/>
            <person name="Floudas D."/>
            <person name="Copeland A."/>
            <person name="Barry K.W."/>
            <person name="Cichocki N."/>
            <person name="Veneault-Fourrey C."/>
            <person name="LaButti K."/>
            <person name="Lindquist E.A."/>
            <person name="Lipzen A."/>
            <person name="Lundell T."/>
            <person name="Morin E."/>
            <person name="Murat C."/>
            <person name="Sun H."/>
            <person name="Tunlid A."/>
            <person name="Henrissat B."/>
            <person name="Grigoriev I.V."/>
            <person name="Hibbett D.S."/>
            <person name="Martin F."/>
            <person name="Nordberg H.P."/>
            <person name="Cantor M.N."/>
            <person name="Hua S.X."/>
        </authorList>
    </citation>
    <scope>NUCLEOTIDE SEQUENCE [LARGE SCALE GENOMIC DNA]</scope>
    <source>
        <strain evidence="1 2">UH-Slu-Lm8-n1</strain>
    </source>
</reference>
<dbReference type="InParanoid" id="A0A0D0ANA6"/>
<sequence>MSSTILGPANTFTSHQTMPTSLPTLNSQQLLFKHSLPSQIAASAVAQPDSAAQHHLEEWAALQAWLLQLDTEEANGAHPSVNTPPVPPLVLFADSVTVKQACAAAVALYVELKKISLPDLVPGFKANPLDAIIPPKVLETMPEGQIKKEGLGLSSYAVPLARLNSKGKATLVKVPNGLQEKCGKVQT</sequence>